<feature type="signal peptide" evidence="4">
    <location>
        <begin position="1"/>
        <end position="22"/>
    </location>
</feature>
<dbReference type="Gene3D" id="3.10.20.30">
    <property type="match status" value="1"/>
</dbReference>
<feature type="chain" id="PRO_5041963685" evidence="4">
    <location>
        <begin position="23"/>
        <end position="223"/>
    </location>
</feature>
<comment type="caution">
    <text evidence="6">The sequence shown here is derived from an EMBL/GenBank/DDBJ whole genome shotgun (WGS) entry which is preliminary data.</text>
</comment>
<evidence type="ECO:0000256" key="4">
    <source>
        <dbReference type="SAM" id="SignalP"/>
    </source>
</evidence>
<dbReference type="InterPro" id="IPR036010">
    <property type="entry name" value="2Fe-2S_ferredoxin-like_sf"/>
</dbReference>
<feature type="transmembrane region" description="Helical" evidence="3">
    <location>
        <begin position="163"/>
        <end position="183"/>
    </location>
</feature>
<evidence type="ECO:0000256" key="3">
    <source>
        <dbReference type="SAM" id="Phobius"/>
    </source>
</evidence>
<dbReference type="EMBL" id="BLLK01000062">
    <property type="protein sequence ID" value="GFH58551.1"/>
    <property type="molecule type" value="Genomic_DNA"/>
</dbReference>
<dbReference type="Proteomes" id="UP001054902">
    <property type="component" value="Unassembled WGS sequence"/>
</dbReference>
<keyword evidence="7" id="KW-1185">Reference proteome</keyword>
<dbReference type="InterPro" id="IPR006058">
    <property type="entry name" value="2Fe2S_fd_BS"/>
</dbReference>
<keyword evidence="1" id="KW-0408">Iron</keyword>
<dbReference type="CDD" id="cd00207">
    <property type="entry name" value="fer2"/>
    <property type="match status" value="1"/>
</dbReference>
<keyword evidence="4" id="KW-0732">Signal</keyword>
<keyword evidence="1" id="KW-0479">Metal-binding</keyword>
<evidence type="ECO:0000256" key="1">
    <source>
        <dbReference type="ARBA" id="ARBA00022714"/>
    </source>
</evidence>
<organism evidence="6 7">
    <name type="scientific">Chaetoceros tenuissimus</name>
    <dbReference type="NCBI Taxonomy" id="426638"/>
    <lineage>
        <taxon>Eukaryota</taxon>
        <taxon>Sar</taxon>
        <taxon>Stramenopiles</taxon>
        <taxon>Ochrophyta</taxon>
        <taxon>Bacillariophyta</taxon>
        <taxon>Coscinodiscophyceae</taxon>
        <taxon>Chaetocerotophycidae</taxon>
        <taxon>Chaetocerotales</taxon>
        <taxon>Chaetocerotaceae</taxon>
        <taxon>Chaetoceros</taxon>
    </lineage>
</organism>
<keyword evidence="1" id="KW-0001">2Fe-2S</keyword>
<evidence type="ECO:0000313" key="7">
    <source>
        <dbReference type="Proteomes" id="UP001054902"/>
    </source>
</evidence>
<proteinExistence type="predicted"/>
<dbReference type="AlphaFoldDB" id="A0AAD3D8C1"/>
<protein>
    <submittedName>
        <fullName evidence="6">Electron carrier protein</fullName>
    </submittedName>
</protein>
<sequence length="223" mass="24226">MYKIFSSSLVLIALFCVQGTSAWVAPSGISNRARSEPLHALKIGKNYKPKWKKKETLAEQEGSAAPQEKGITGTINVVFQSGENSISTIANPGTPIRDVATQAGQFIKYGCGKGECGTCAAKCGGQWIKPCIAVIPGDVVPGEDYVIEVKEVKNKAKSSGKFYSFRSFIMGFYNNVLGMFAFVKTRRAAKKNYDERMEFEAMVAKRTAEKKAAKAAKEAAESE</sequence>
<keyword evidence="3" id="KW-0472">Membrane</keyword>
<evidence type="ECO:0000259" key="5">
    <source>
        <dbReference type="Pfam" id="PF00111"/>
    </source>
</evidence>
<dbReference type="SUPFAM" id="SSF54292">
    <property type="entry name" value="2Fe-2S ferredoxin-like"/>
    <property type="match status" value="1"/>
</dbReference>
<dbReference type="Pfam" id="PF00111">
    <property type="entry name" value="Fer2"/>
    <property type="match status" value="1"/>
</dbReference>
<evidence type="ECO:0000256" key="2">
    <source>
        <dbReference type="ARBA" id="ARBA00023014"/>
    </source>
</evidence>
<name>A0AAD3D8C1_9STRA</name>
<evidence type="ECO:0000313" key="6">
    <source>
        <dbReference type="EMBL" id="GFH58551.1"/>
    </source>
</evidence>
<dbReference type="GO" id="GO:0051537">
    <property type="term" value="F:2 iron, 2 sulfur cluster binding"/>
    <property type="evidence" value="ECO:0007669"/>
    <property type="project" value="UniProtKB-KW"/>
</dbReference>
<keyword evidence="2" id="KW-0411">Iron-sulfur</keyword>
<keyword evidence="3" id="KW-0812">Transmembrane</keyword>
<gene>
    <name evidence="6" type="ORF">CTEN210_15027</name>
</gene>
<dbReference type="InterPro" id="IPR012675">
    <property type="entry name" value="Beta-grasp_dom_sf"/>
</dbReference>
<dbReference type="InterPro" id="IPR001041">
    <property type="entry name" value="2Fe-2S_ferredoxin-type"/>
</dbReference>
<keyword evidence="3" id="KW-1133">Transmembrane helix</keyword>
<feature type="domain" description="2Fe-2S ferredoxin-type" evidence="5">
    <location>
        <begin position="90"/>
        <end position="126"/>
    </location>
</feature>
<reference evidence="6 7" key="1">
    <citation type="journal article" date="2021" name="Sci. Rep.">
        <title>The genome of the diatom Chaetoceros tenuissimus carries an ancient integrated fragment of an extant virus.</title>
        <authorList>
            <person name="Hongo Y."/>
            <person name="Kimura K."/>
            <person name="Takaki Y."/>
            <person name="Yoshida Y."/>
            <person name="Baba S."/>
            <person name="Kobayashi G."/>
            <person name="Nagasaki K."/>
            <person name="Hano T."/>
            <person name="Tomaru Y."/>
        </authorList>
    </citation>
    <scope>NUCLEOTIDE SEQUENCE [LARGE SCALE GENOMIC DNA]</scope>
    <source>
        <strain evidence="6 7">NIES-3715</strain>
    </source>
</reference>
<dbReference type="PROSITE" id="PS00197">
    <property type="entry name" value="2FE2S_FER_1"/>
    <property type="match status" value="1"/>
</dbReference>
<accession>A0AAD3D8C1</accession>